<dbReference type="PANTHER" id="PTHR39945">
    <property type="entry name" value="FI14129P"/>
    <property type="match status" value="1"/>
</dbReference>
<proteinExistence type="predicted"/>
<keyword evidence="1" id="KW-0732">Signal</keyword>
<accession>A0A4Q8K5N5</accession>
<dbReference type="AlphaFoldDB" id="A0A4Q8K5N5"/>
<reference evidence="2" key="2">
    <citation type="submission" date="2019-05" db="EMBL/GenBank/DDBJ databases">
        <title>Unravelling the molecular evolution of spider venoms.</title>
        <authorList>
            <person name="Pineda S."/>
        </authorList>
    </citation>
    <scope>NUCLEOTIDE SEQUENCE</scope>
</reference>
<dbReference type="EMBL" id="HAHL01000310">
    <property type="protein sequence ID" value="SNX35420.1"/>
    <property type="molecule type" value="Transcribed_RNA"/>
</dbReference>
<protein>
    <submittedName>
        <fullName evidence="2">U20-Liphistoxin-Lsp1a_1</fullName>
    </submittedName>
</protein>
<dbReference type="PANTHER" id="PTHR39945:SF1">
    <property type="entry name" value="FI14129P"/>
    <property type="match status" value="1"/>
</dbReference>
<sequence>MSLAKMVSACLLILLVTDILHVEAKPTKYNSWKDYEKMHGKHLPNRSENQCKNGGPIRDLCERCAKFTKNEIVFPLCCGNKEKVRDWCQNFLGYVLPE</sequence>
<reference evidence="2" key="1">
    <citation type="submission" date="2017-05" db="EMBL/GenBank/DDBJ databases">
        <authorList>
            <person name="QRISCLOUD D."/>
        </authorList>
    </citation>
    <scope>NUCLEOTIDE SEQUENCE</scope>
</reference>
<evidence type="ECO:0000313" key="2">
    <source>
        <dbReference type="EMBL" id="SNX34599.1"/>
    </source>
</evidence>
<dbReference type="EMBL" id="HAHL01000199">
    <property type="protein sequence ID" value="SNX34599.1"/>
    <property type="molecule type" value="Transcribed_RNA"/>
</dbReference>
<feature type="chain" id="PRO_5036120049" evidence="1">
    <location>
        <begin position="25"/>
        <end position="98"/>
    </location>
</feature>
<evidence type="ECO:0000256" key="1">
    <source>
        <dbReference type="SAM" id="SignalP"/>
    </source>
</evidence>
<organism evidence="2">
    <name type="scientific">Liphistius sp. SGP-2016</name>
    <dbReference type="NCBI Taxonomy" id="1905180"/>
    <lineage>
        <taxon>Eukaryota</taxon>
        <taxon>Metazoa</taxon>
        <taxon>Ecdysozoa</taxon>
        <taxon>Arthropoda</taxon>
        <taxon>Chelicerata</taxon>
        <taxon>Arachnida</taxon>
        <taxon>Araneae</taxon>
        <taxon>Mesothelae</taxon>
        <taxon>Liphistiidae</taxon>
        <taxon>Liphistius</taxon>
    </lineage>
</organism>
<feature type="signal peptide" evidence="1">
    <location>
        <begin position="1"/>
        <end position="24"/>
    </location>
</feature>
<name>A0A4Q8K5N5_9ARAC</name>